<accession>A0ABV6FVJ0</accession>
<comment type="similarity">
    <text evidence="1">Belongs to the RelE toxin family.</text>
</comment>
<dbReference type="PANTHER" id="PTHR33755:SF5">
    <property type="entry name" value="TYPE II TOXIN-ANTITOXIN SYSTEM RELE_PARE FAMILY TOXIN"/>
    <property type="match status" value="1"/>
</dbReference>
<sequence>MVKVKWSKQAVEDIFEIRKFYSETSTTFAEELVDLIFSKEILLAQFPEIGRIVPELNNRFVRELIFRNYRIIYVIFDEANISVLAVHTSSRPLSDISLFEG</sequence>
<comment type="caution">
    <text evidence="3">The sequence shown here is derived from an EMBL/GenBank/DDBJ whole genome shotgun (WGS) entry which is preliminary data.</text>
</comment>
<evidence type="ECO:0000256" key="2">
    <source>
        <dbReference type="ARBA" id="ARBA00022649"/>
    </source>
</evidence>
<keyword evidence="2" id="KW-1277">Toxin-antitoxin system</keyword>
<proteinExistence type="inferred from homology"/>
<dbReference type="PANTHER" id="PTHR33755">
    <property type="entry name" value="TOXIN PARE1-RELATED"/>
    <property type="match status" value="1"/>
</dbReference>
<organism evidence="3 4">
    <name type="scientific">Fontibacter flavus</name>
    <dbReference type="NCBI Taxonomy" id="654838"/>
    <lineage>
        <taxon>Bacteria</taxon>
        <taxon>Pseudomonadati</taxon>
        <taxon>Bacteroidota</taxon>
        <taxon>Cytophagia</taxon>
        <taxon>Cytophagales</taxon>
        <taxon>Cyclobacteriaceae</taxon>
        <taxon>Fontibacter</taxon>
    </lineage>
</organism>
<reference evidence="3 4" key="1">
    <citation type="submission" date="2024-09" db="EMBL/GenBank/DDBJ databases">
        <authorList>
            <person name="Sun Q."/>
            <person name="Mori K."/>
        </authorList>
    </citation>
    <scope>NUCLEOTIDE SEQUENCE [LARGE SCALE GENOMIC DNA]</scope>
    <source>
        <strain evidence="3 4">CCM 7650</strain>
    </source>
</reference>
<gene>
    <name evidence="3" type="ORF">ACFFIP_14235</name>
</gene>
<dbReference type="Gene3D" id="3.30.2310.20">
    <property type="entry name" value="RelE-like"/>
    <property type="match status" value="1"/>
</dbReference>
<dbReference type="EMBL" id="JBHLWI010000038">
    <property type="protein sequence ID" value="MFC0263848.1"/>
    <property type="molecule type" value="Genomic_DNA"/>
</dbReference>
<dbReference type="InterPro" id="IPR007712">
    <property type="entry name" value="RelE/ParE_toxin"/>
</dbReference>
<dbReference type="Pfam" id="PF05016">
    <property type="entry name" value="ParE_toxin"/>
    <property type="match status" value="1"/>
</dbReference>
<dbReference type="InterPro" id="IPR035093">
    <property type="entry name" value="RelE/ParE_toxin_dom_sf"/>
</dbReference>
<name>A0ABV6FVJ0_9BACT</name>
<protein>
    <submittedName>
        <fullName evidence="3">Type II toxin-antitoxin system RelE/ParE family toxin</fullName>
    </submittedName>
</protein>
<keyword evidence="4" id="KW-1185">Reference proteome</keyword>
<evidence type="ECO:0000313" key="3">
    <source>
        <dbReference type="EMBL" id="MFC0263848.1"/>
    </source>
</evidence>
<evidence type="ECO:0000313" key="4">
    <source>
        <dbReference type="Proteomes" id="UP001589797"/>
    </source>
</evidence>
<evidence type="ECO:0000256" key="1">
    <source>
        <dbReference type="ARBA" id="ARBA00006226"/>
    </source>
</evidence>
<dbReference type="Proteomes" id="UP001589797">
    <property type="component" value="Unassembled WGS sequence"/>
</dbReference>
<dbReference type="InterPro" id="IPR051803">
    <property type="entry name" value="TA_system_RelE-like_toxin"/>
</dbReference>
<dbReference type="RefSeq" id="WP_382388357.1">
    <property type="nucleotide sequence ID" value="NZ_JBHLWI010000038.1"/>
</dbReference>